<dbReference type="Proteomes" id="UP000604825">
    <property type="component" value="Unassembled WGS sequence"/>
</dbReference>
<gene>
    <name evidence="2" type="ORF">NCGR_LOCUS50807</name>
</gene>
<feature type="compositionally biased region" description="Low complexity" evidence="1">
    <location>
        <begin position="69"/>
        <end position="82"/>
    </location>
</feature>
<feature type="region of interest" description="Disordered" evidence="1">
    <location>
        <begin position="49"/>
        <end position="117"/>
    </location>
</feature>
<dbReference type="EMBL" id="CAJGYO010000014">
    <property type="protein sequence ID" value="CAD6267502.1"/>
    <property type="molecule type" value="Genomic_DNA"/>
</dbReference>
<evidence type="ECO:0000256" key="1">
    <source>
        <dbReference type="SAM" id="MobiDB-lite"/>
    </source>
</evidence>
<accession>A0A811RBV8</accession>
<proteinExistence type="predicted"/>
<protein>
    <submittedName>
        <fullName evidence="2">Uncharacterized protein</fullName>
    </submittedName>
</protein>
<evidence type="ECO:0000313" key="2">
    <source>
        <dbReference type="EMBL" id="CAD6267502.1"/>
    </source>
</evidence>
<feature type="compositionally biased region" description="Gly residues" evidence="1">
    <location>
        <begin position="55"/>
        <end position="68"/>
    </location>
</feature>
<name>A0A811RBV8_9POAL</name>
<evidence type="ECO:0000313" key="3">
    <source>
        <dbReference type="Proteomes" id="UP000604825"/>
    </source>
</evidence>
<sequence length="117" mass="12857">MHISADLARLRERYSRLAEYQSTYAMKLACEKTKDRVAETAAEEMCKMARRGGRRQGGGARAGEGKGVPQGRRGRVGQAGAAWHPVARARREAHGARRGVRASAHQRQNGCGRCLVR</sequence>
<organism evidence="2 3">
    <name type="scientific">Miscanthus lutarioriparius</name>
    <dbReference type="NCBI Taxonomy" id="422564"/>
    <lineage>
        <taxon>Eukaryota</taxon>
        <taxon>Viridiplantae</taxon>
        <taxon>Streptophyta</taxon>
        <taxon>Embryophyta</taxon>
        <taxon>Tracheophyta</taxon>
        <taxon>Spermatophyta</taxon>
        <taxon>Magnoliopsida</taxon>
        <taxon>Liliopsida</taxon>
        <taxon>Poales</taxon>
        <taxon>Poaceae</taxon>
        <taxon>PACMAD clade</taxon>
        <taxon>Panicoideae</taxon>
        <taxon>Andropogonodae</taxon>
        <taxon>Andropogoneae</taxon>
        <taxon>Saccharinae</taxon>
        <taxon>Miscanthus</taxon>
    </lineage>
</organism>
<comment type="caution">
    <text evidence="2">The sequence shown here is derived from an EMBL/GenBank/DDBJ whole genome shotgun (WGS) entry which is preliminary data.</text>
</comment>
<reference evidence="2" key="1">
    <citation type="submission" date="2020-10" db="EMBL/GenBank/DDBJ databases">
        <authorList>
            <person name="Han B."/>
            <person name="Lu T."/>
            <person name="Zhao Q."/>
            <person name="Huang X."/>
            <person name="Zhao Y."/>
        </authorList>
    </citation>
    <scope>NUCLEOTIDE SEQUENCE</scope>
</reference>
<dbReference type="AlphaFoldDB" id="A0A811RBV8"/>
<keyword evidence="3" id="KW-1185">Reference proteome</keyword>